<accession>M1V7Z0</accession>
<dbReference type="GeneID" id="16997960"/>
<gene>
    <name evidence="4" type="ORF">CYME_CMT630C</name>
</gene>
<dbReference type="PANTHER" id="PTHR12300">
    <property type="entry name" value="HVA22-LIKE PROTEINS"/>
    <property type="match status" value="1"/>
</dbReference>
<dbReference type="Gramene" id="CMT630CT">
    <property type="protein sequence ID" value="CMT630CT"/>
    <property type="gene ID" value="CMT630C"/>
</dbReference>
<organism evidence="4 5">
    <name type="scientific">Cyanidioschyzon merolae (strain NIES-3377 / 10D)</name>
    <name type="common">Unicellular red alga</name>
    <dbReference type="NCBI Taxonomy" id="280699"/>
    <lineage>
        <taxon>Eukaryota</taxon>
        <taxon>Rhodophyta</taxon>
        <taxon>Bangiophyceae</taxon>
        <taxon>Cyanidiales</taxon>
        <taxon>Cyanidiaceae</taxon>
        <taxon>Cyanidioschyzon</taxon>
    </lineage>
</organism>
<dbReference type="RefSeq" id="XP_005539561.1">
    <property type="nucleotide sequence ID" value="XM_005539504.1"/>
</dbReference>
<evidence type="ECO:0000313" key="5">
    <source>
        <dbReference type="Proteomes" id="UP000007014"/>
    </source>
</evidence>
<reference evidence="4 5" key="2">
    <citation type="journal article" date="2007" name="BMC Biol.">
        <title>A 100%-complete sequence reveals unusually simple genomic features in the hot-spring red alga Cyanidioschyzon merolae.</title>
        <authorList>
            <person name="Nozaki H."/>
            <person name="Takano H."/>
            <person name="Misumi O."/>
            <person name="Terasawa K."/>
            <person name="Matsuzaki M."/>
            <person name="Maruyama S."/>
            <person name="Nishida K."/>
            <person name="Yagisawa F."/>
            <person name="Yoshida Y."/>
            <person name="Fujiwara T."/>
            <person name="Takio S."/>
            <person name="Tamura K."/>
            <person name="Chung S.J."/>
            <person name="Nakamura S."/>
            <person name="Kuroiwa H."/>
            <person name="Tanaka K."/>
            <person name="Sato N."/>
            <person name="Kuroiwa T."/>
        </authorList>
    </citation>
    <scope>NUCLEOTIDE SEQUENCE [LARGE SCALE GENOMIC DNA]</scope>
    <source>
        <strain evidence="4 5">10D</strain>
    </source>
</reference>
<evidence type="ECO:0000256" key="2">
    <source>
        <dbReference type="SAM" id="MobiDB-lite"/>
    </source>
</evidence>
<dbReference type="InterPro" id="IPR004345">
    <property type="entry name" value="TB2_DP1_HVA22"/>
</dbReference>
<dbReference type="AlphaFoldDB" id="M1V7Z0"/>
<keyword evidence="3" id="KW-0472">Membrane</keyword>
<dbReference type="eggNOG" id="KOG1726">
    <property type="taxonomic scope" value="Eukaryota"/>
</dbReference>
<evidence type="ECO:0008006" key="6">
    <source>
        <dbReference type="Google" id="ProtNLM"/>
    </source>
</evidence>
<sequence length="208" mass="23075">MLVAFVSNILCLLFGYLYPVYATYKTLKRADPAETKQWLMYWVVISGFAVAELVGDVVLALLPFYNEIKAGFVLWLVLPQTRGATVIYNAYVEKYLAHHEQEIERIALETRQRWRLGVGGNATGSGTGEAPPLVEVSALDSPVRSDDVDGRRYRALQQRRARERTGRRPSATSAQPAGVPYEAVALEAPLPPSDSSPIRASKRLGLVR</sequence>
<dbReference type="GO" id="GO:0016020">
    <property type="term" value="C:membrane"/>
    <property type="evidence" value="ECO:0007669"/>
    <property type="project" value="UniProtKB-SubCell"/>
</dbReference>
<comment type="similarity">
    <text evidence="1">Belongs to the DP1 family.</text>
</comment>
<evidence type="ECO:0000256" key="1">
    <source>
        <dbReference type="RuleBase" id="RU362006"/>
    </source>
</evidence>
<dbReference type="KEGG" id="cme:CYME_CMT630C"/>
<feature type="region of interest" description="Disordered" evidence="2">
    <location>
        <begin position="157"/>
        <end position="208"/>
    </location>
</feature>
<dbReference type="OrthoDB" id="434647at2759"/>
<evidence type="ECO:0000256" key="3">
    <source>
        <dbReference type="SAM" id="Phobius"/>
    </source>
</evidence>
<dbReference type="Proteomes" id="UP000007014">
    <property type="component" value="Chromosome 20"/>
</dbReference>
<name>M1V7Z0_CYAM1</name>
<dbReference type="Pfam" id="PF03134">
    <property type="entry name" value="TB2_DP1_HVA22"/>
    <property type="match status" value="1"/>
</dbReference>
<protein>
    <recommendedName>
        <fullName evidence="6">Receptor expression-enhancing protein</fullName>
    </recommendedName>
</protein>
<reference evidence="4 5" key="1">
    <citation type="journal article" date="2004" name="Nature">
        <title>Genome sequence of the ultrasmall unicellular red alga Cyanidioschyzon merolae 10D.</title>
        <authorList>
            <person name="Matsuzaki M."/>
            <person name="Misumi O."/>
            <person name="Shin-i T."/>
            <person name="Maruyama S."/>
            <person name="Takahara M."/>
            <person name="Miyagishima S."/>
            <person name="Mori T."/>
            <person name="Nishida K."/>
            <person name="Yagisawa F."/>
            <person name="Nishida K."/>
            <person name="Yoshida Y."/>
            <person name="Nishimura Y."/>
            <person name="Nakao S."/>
            <person name="Kobayashi T."/>
            <person name="Momoyama Y."/>
            <person name="Higashiyama T."/>
            <person name="Minoda A."/>
            <person name="Sano M."/>
            <person name="Nomoto H."/>
            <person name="Oishi K."/>
            <person name="Hayashi H."/>
            <person name="Ohta F."/>
            <person name="Nishizaka S."/>
            <person name="Haga S."/>
            <person name="Miura S."/>
            <person name="Morishita T."/>
            <person name="Kabeya Y."/>
            <person name="Terasawa K."/>
            <person name="Suzuki Y."/>
            <person name="Ishii Y."/>
            <person name="Asakawa S."/>
            <person name="Takano H."/>
            <person name="Ohta N."/>
            <person name="Kuroiwa H."/>
            <person name="Tanaka K."/>
            <person name="Shimizu N."/>
            <person name="Sugano S."/>
            <person name="Sato N."/>
            <person name="Nozaki H."/>
            <person name="Ogasawara N."/>
            <person name="Kohara Y."/>
            <person name="Kuroiwa T."/>
        </authorList>
    </citation>
    <scope>NUCLEOTIDE SEQUENCE [LARGE SCALE GENOMIC DNA]</scope>
    <source>
        <strain evidence="4 5">10D</strain>
    </source>
</reference>
<dbReference type="HOGENOM" id="CLU_1322592_0_0_1"/>
<dbReference type="OMA" id="KHHTRID"/>
<proteinExistence type="inferred from homology"/>
<keyword evidence="3" id="KW-0812">Transmembrane</keyword>
<comment type="subcellular location">
    <subcellularLocation>
        <location evidence="1">Membrane</location>
        <topology evidence="1">Multi-pass membrane protein</topology>
    </subcellularLocation>
</comment>
<keyword evidence="5" id="KW-1185">Reference proteome</keyword>
<evidence type="ECO:0000313" key="4">
    <source>
        <dbReference type="EMBL" id="BAM83525.1"/>
    </source>
</evidence>
<dbReference type="EMBL" id="AP006502">
    <property type="protein sequence ID" value="BAM83525.1"/>
    <property type="molecule type" value="Genomic_DNA"/>
</dbReference>
<feature type="compositionally biased region" description="Basic residues" evidence="2">
    <location>
        <begin position="157"/>
        <end position="167"/>
    </location>
</feature>
<keyword evidence="3" id="KW-1133">Transmembrane helix</keyword>
<feature type="transmembrane region" description="Helical" evidence="3">
    <location>
        <begin position="38"/>
        <end position="62"/>
    </location>
</feature>